<comment type="similarity">
    <text evidence="2">Belongs to the sauvagine/corticotropin-releasing factor/urotensin I family.</text>
</comment>
<evidence type="ECO:0000256" key="2">
    <source>
        <dbReference type="ARBA" id="ARBA00009287"/>
    </source>
</evidence>
<evidence type="ECO:0000313" key="11">
    <source>
        <dbReference type="RefSeq" id="XP_017675995.1"/>
    </source>
</evidence>
<dbReference type="GO" id="GO:0007189">
    <property type="term" value="P:adenylate cyclase-activating G protein-coupled receptor signaling pathway"/>
    <property type="evidence" value="ECO:0007669"/>
    <property type="project" value="TreeGrafter"/>
</dbReference>
<dbReference type="PANTHER" id="PTHR17575:SF1">
    <property type="entry name" value="UROCORTIN-3"/>
    <property type="match status" value="1"/>
</dbReference>
<evidence type="ECO:0000256" key="3">
    <source>
        <dbReference type="ARBA" id="ARBA00011328"/>
    </source>
</evidence>
<comment type="subunit">
    <text evidence="3">Binds with high affinity to CRF receptors 2-alpha and 2-beta.</text>
</comment>
<keyword evidence="6" id="KW-0732">Signal</keyword>
<dbReference type="GO" id="GO:0031669">
    <property type="term" value="P:cellular response to nutrient levels"/>
    <property type="evidence" value="ECO:0007669"/>
    <property type="project" value="TreeGrafter"/>
</dbReference>
<protein>
    <submittedName>
        <fullName evidence="11">Urocortin-3</fullName>
    </submittedName>
</protein>
<evidence type="ECO:0000256" key="5">
    <source>
        <dbReference type="ARBA" id="ARBA00022702"/>
    </source>
</evidence>
<proteinExistence type="inferred from homology"/>
<accession>A0A6J0HPF6</accession>
<dbReference type="GeneID" id="108500026"/>
<keyword evidence="5" id="KW-0372">Hormone</keyword>
<dbReference type="Pfam" id="PF00473">
    <property type="entry name" value="CRF"/>
    <property type="match status" value="1"/>
</dbReference>
<dbReference type="GO" id="GO:0005615">
    <property type="term" value="C:extracellular space"/>
    <property type="evidence" value="ECO:0007669"/>
    <property type="project" value="InterPro"/>
</dbReference>
<keyword evidence="10" id="KW-1185">Reference proteome</keyword>
<dbReference type="InterPro" id="IPR000187">
    <property type="entry name" value="CRF"/>
</dbReference>
<dbReference type="AlphaFoldDB" id="A0A6J0HPF6"/>
<evidence type="ECO:0000313" key="10">
    <source>
        <dbReference type="Proteomes" id="UP000504624"/>
    </source>
</evidence>
<organism evidence="10 11">
    <name type="scientific">Lepidothrix coronata</name>
    <name type="common">blue-crowned manakin</name>
    <dbReference type="NCBI Taxonomy" id="321398"/>
    <lineage>
        <taxon>Eukaryota</taxon>
        <taxon>Metazoa</taxon>
        <taxon>Chordata</taxon>
        <taxon>Craniata</taxon>
        <taxon>Vertebrata</taxon>
        <taxon>Euteleostomi</taxon>
        <taxon>Archelosauria</taxon>
        <taxon>Archosauria</taxon>
        <taxon>Dinosauria</taxon>
        <taxon>Saurischia</taxon>
        <taxon>Theropoda</taxon>
        <taxon>Coelurosauria</taxon>
        <taxon>Aves</taxon>
        <taxon>Neognathae</taxon>
        <taxon>Neoaves</taxon>
        <taxon>Telluraves</taxon>
        <taxon>Australaves</taxon>
        <taxon>Passeriformes</taxon>
        <taxon>Pipridae</taxon>
        <taxon>Lepidothrix</taxon>
    </lineage>
</organism>
<feature type="domain" description="Corticotropin-releasing factor" evidence="9">
    <location>
        <begin position="124"/>
        <end position="160"/>
    </location>
</feature>
<evidence type="ECO:0000256" key="6">
    <source>
        <dbReference type="ARBA" id="ARBA00022729"/>
    </source>
</evidence>
<evidence type="ECO:0000256" key="8">
    <source>
        <dbReference type="SAM" id="MobiDB-lite"/>
    </source>
</evidence>
<dbReference type="GO" id="GO:0007586">
    <property type="term" value="P:digestion"/>
    <property type="evidence" value="ECO:0007669"/>
    <property type="project" value="InterPro"/>
</dbReference>
<evidence type="ECO:0000256" key="4">
    <source>
        <dbReference type="ARBA" id="ARBA00022525"/>
    </source>
</evidence>
<dbReference type="CTD" id="114131"/>
<dbReference type="InterPro" id="IPR024270">
    <property type="entry name" value="Urocortin_II/III"/>
</dbReference>
<feature type="region of interest" description="Disordered" evidence="8">
    <location>
        <begin position="40"/>
        <end position="124"/>
    </location>
</feature>
<evidence type="ECO:0000256" key="1">
    <source>
        <dbReference type="ARBA" id="ARBA00004613"/>
    </source>
</evidence>
<keyword evidence="4" id="KW-0964">Secreted</keyword>
<dbReference type="GO" id="GO:0009755">
    <property type="term" value="P:hormone-mediated signaling pathway"/>
    <property type="evidence" value="ECO:0007669"/>
    <property type="project" value="TreeGrafter"/>
</dbReference>
<dbReference type="GO" id="GO:0005179">
    <property type="term" value="F:hormone activity"/>
    <property type="evidence" value="ECO:0007669"/>
    <property type="project" value="UniProtKB-KW"/>
</dbReference>
<dbReference type="RefSeq" id="XP_017675995.1">
    <property type="nucleotide sequence ID" value="XM_017820506.1"/>
</dbReference>
<sequence length="164" mass="17816">MTPVQALTCQHALPAVLRGRMLLIFLVVLGAPATARQELKLKRFPPAPRAGDGGNLTSQETTSTNKMLPALPKMRRGDFGSGEGSHPDKANPLLPEGSARKALPWPTSPATKRPAPRKKGRKVSLSLDVHTHLLEILLDLAREKEQQDKAAANAELMAQLGRRR</sequence>
<evidence type="ECO:0000259" key="9">
    <source>
        <dbReference type="Pfam" id="PF00473"/>
    </source>
</evidence>
<dbReference type="PANTHER" id="PTHR17575">
    <property type="entry name" value="UROCORTIN-2 AND 3"/>
    <property type="match status" value="1"/>
</dbReference>
<name>A0A6J0HPF6_9PASS</name>
<dbReference type="Proteomes" id="UP000504624">
    <property type="component" value="Unplaced"/>
</dbReference>
<dbReference type="GO" id="GO:0051431">
    <property type="term" value="F:corticotropin-releasing hormone receptor 2 binding"/>
    <property type="evidence" value="ECO:0007669"/>
    <property type="project" value="InterPro"/>
</dbReference>
<comment type="function">
    <text evidence="7">Suppresses food intake, delays gastric emptying and decreases heat-induced edema. Might represent an endogenous ligand for maintaining homeostasis after stress.</text>
</comment>
<comment type="subcellular location">
    <subcellularLocation>
        <location evidence="1">Secreted</location>
    </subcellularLocation>
</comment>
<evidence type="ECO:0000256" key="7">
    <source>
        <dbReference type="ARBA" id="ARBA00025160"/>
    </source>
</evidence>
<gene>
    <name evidence="11" type="primary">UCN3</name>
</gene>
<dbReference type="OrthoDB" id="9949770at2759"/>
<feature type="compositionally biased region" description="Polar residues" evidence="8">
    <location>
        <begin position="55"/>
        <end position="66"/>
    </location>
</feature>
<reference evidence="11" key="1">
    <citation type="submission" date="2025-08" db="UniProtKB">
        <authorList>
            <consortium name="RefSeq"/>
        </authorList>
    </citation>
    <scope>IDENTIFICATION</scope>
</reference>